<dbReference type="EMBL" id="JACHBW010000004">
    <property type="protein sequence ID" value="MBB6101857.1"/>
    <property type="molecule type" value="Genomic_DNA"/>
</dbReference>
<dbReference type="Proteomes" id="UP000571554">
    <property type="component" value="Unassembled WGS sequence"/>
</dbReference>
<keyword evidence="2" id="KW-0812">Transmembrane</keyword>
<keyword evidence="2" id="KW-1133">Transmembrane helix</keyword>
<reference evidence="4 5" key="1">
    <citation type="submission" date="2020-08" db="EMBL/GenBank/DDBJ databases">
        <title>Above-ground endophytic microbial communities from plants in different locations in the United States.</title>
        <authorList>
            <person name="Frank C."/>
        </authorList>
    </citation>
    <scope>NUCLEOTIDE SEQUENCE [LARGE SCALE GENOMIC DNA]</scope>
    <source>
        <strain evidence="4 5">WP4_2_2</strain>
    </source>
</reference>
<dbReference type="AlphaFoldDB" id="A0A7W9TV14"/>
<name>A0A7W9TV14_9BURK</name>
<feature type="compositionally biased region" description="Low complexity" evidence="1">
    <location>
        <begin position="570"/>
        <end position="585"/>
    </location>
</feature>
<evidence type="ECO:0000313" key="5">
    <source>
        <dbReference type="Proteomes" id="UP000571554"/>
    </source>
</evidence>
<feature type="transmembrane region" description="Helical" evidence="2">
    <location>
        <begin position="358"/>
        <end position="383"/>
    </location>
</feature>
<dbReference type="Pfam" id="PF18013">
    <property type="entry name" value="Phage_lysozyme2"/>
    <property type="match status" value="1"/>
</dbReference>
<accession>A0A7W9TV14</accession>
<feature type="domain" description="Phage tail lysozyme" evidence="3">
    <location>
        <begin position="426"/>
        <end position="557"/>
    </location>
</feature>
<dbReference type="InterPro" id="IPR041219">
    <property type="entry name" value="Phage_lysozyme2"/>
</dbReference>
<keyword evidence="2" id="KW-0472">Membrane</keyword>
<dbReference type="RefSeq" id="WP_183723492.1">
    <property type="nucleotide sequence ID" value="NZ_JACHBW010000004.1"/>
</dbReference>
<keyword evidence="5" id="KW-1185">Reference proteome</keyword>
<dbReference type="Gene3D" id="1.10.530.10">
    <property type="match status" value="1"/>
</dbReference>
<gene>
    <name evidence="4" type="ORF">F4827_001705</name>
</gene>
<comment type="caution">
    <text evidence="4">The sequence shown here is derived from an EMBL/GenBank/DDBJ whole genome shotgun (WGS) entry which is preliminary data.</text>
</comment>
<feature type="transmembrane region" description="Helical" evidence="2">
    <location>
        <begin position="329"/>
        <end position="352"/>
    </location>
</feature>
<sequence length="635" mass="66934">MAQEFVIRIRADDAATATVKKIQAALGTVTEPVDKAQKRLTKLGDLGQSSVGKLEKSFRAAATSASKVVDKIVEIIPGLTAIGGAASLAGLSALAVRFGSFGFTLNKTSKLLGMNAQDLAAWHVAARRAGVSAEEFDSSMSASQMAIRGAANGADPHALLVLQKMGVQIARNKDGSVDYYTTQMRLLKAIQGQHSVEAQRDAAGTFGMGGLLPMIQQGAWSADKARAYRQGMVPTDAEIAKAKAFNEDISDLRGSVEGLGNSIGSSLIPVLDPVVRGISQWLDKNRASIADKISGAVQRFVDWVSKIDWDSVASKASAFYDAIGGIKGVAIAIAAITFAGPISGVLSMIGALTSLTTVTIPAAVGALATLASAPLLAGILALLHSENLNTGESDYLAGKQSNTWDGDPVGQRRAAANAPNAAIADRQSYLFGRLKAAGYTDAQAAGQIGSLMQENGGLDPSVVNSSGHAGIAQWGKDRAKQFEKMFGHRVEQGTFGEQTDFYLWEMQHTERQADQRIRMAKTPEQAAEIQAREFERPGAAEANIANRQAYADRVYASLTGKNSSSQVPGGDQSQSDSATASPSSGADDHDVRVAQMQQNTLHVTFDNVPPGVRPEAKTQDGSYLPTKVNYRLDGI</sequence>
<evidence type="ECO:0000256" key="1">
    <source>
        <dbReference type="SAM" id="MobiDB-lite"/>
    </source>
</evidence>
<proteinExistence type="predicted"/>
<feature type="region of interest" description="Disordered" evidence="1">
    <location>
        <begin position="602"/>
        <end position="621"/>
    </location>
</feature>
<protein>
    <recommendedName>
        <fullName evidence="3">Phage tail lysozyme domain-containing protein</fullName>
    </recommendedName>
</protein>
<organism evidence="4 5">
    <name type="scientific">Paraburkholderia bannensis</name>
    <dbReference type="NCBI Taxonomy" id="765414"/>
    <lineage>
        <taxon>Bacteria</taxon>
        <taxon>Pseudomonadati</taxon>
        <taxon>Pseudomonadota</taxon>
        <taxon>Betaproteobacteria</taxon>
        <taxon>Burkholderiales</taxon>
        <taxon>Burkholderiaceae</taxon>
        <taxon>Paraburkholderia</taxon>
    </lineage>
</organism>
<evidence type="ECO:0000256" key="2">
    <source>
        <dbReference type="SAM" id="Phobius"/>
    </source>
</evidence>
<evidence type="ECO:0000313" key="4">
    <source>
        <dbReference type="EMBL" id="MBB6101857.1"/>
    </source>
</evidence>
<evidence type="ECO:0000259" key="3">
    <source>
        <dbReference type="Pfam" id="PF18013"/>
    </source>
</evidence>
<feature type="region of interest" description="Disordered" evidence="1">
    <location>
        <begin position="560"/>
        <end position="588"/>
    </location>
</feature>